<dbReference type="EMBL" id="FMWL01000005">
    <property type="protein sequence ID" value="SCZ78576.1"/>
    <property type="molecule type" value="Genomic_DNA"/>
</dbReference>
<evidence type="ECO:0000313" key="2">
    <source>
        <dbReference type="EMBL" id="SCZ78576.1"/>
    </source>
</evidence>
<name>A0A1G5RX49_9FIRM</name>
<feature type="repeat" description="TPR" evidence="1">
    <location>
        <begin position="200"/>
        <end position="233"/>
    </location>
</feature>
<sequence length="410" mass="47936">MIKFELSEIVIKSPGMQIRDKIVEKFGSVESFAKEIQLYETSINQYLSSRNLGSTTFKIRTMQAFGCNFNDLFMTETEQIRYFTSTVSWYIESYNQLKDIEILEKLKKLTIEKELMEDYAIICRCFAYYYRNQGKHDRALSYIELAVNYMRGKKNIDRFGLYLSDLMVMKLPFTGRSGMVKLLEEFYLTLDRVEGPLTKGHMYSNLAQTYYEFGDYTKCIENLTKALEYLKDPLTAARIRIRIGDAYKRLGKWESAFKNLEMAEALLVPEDETIRFVYEGYALYYLENGSLALADKFSDAIFNNGSWFISSSENHFIETVAAVKVSVSKEEDLLAIFEKLLKELHLGYLYALHHLAHFDGILEKYEFSEIQLSKMREMIIKKILKKRLNEDHKNMLKQILGTITIKLNPI</sequence>
<dbReference type="PROSITE" id="PS50005">
    <property type="entry name" value="TPR"/>
    <property type="match status" value="1"/>
</dbReference>
<dbReference type="SUPFAM" id="SSF48452">
    <property type="entry name" value="TPR-like"/>
    <property type="match status" value="1"/>
</dbReference>
<protein>
    <submittedName>
        <fullName evidence="2">Tetratricopeptide repeat-containing protein</fullName>
    </submittedName>
</protein>
<keyword evidence="3" id="KW-1185">Reference proteome</keyword>
<accession>A0A1G5RX49</accession>
<evidence type="ECO:0000256" key="1">
    <source>
        <dbReference type="PROSITE-ProRule" id="PRU00339"/>
    </source>
</evidence>
<reference evidence="2 3" key="1">
    <citation type="submission" date="2016-10" db="EMBL/GenBank/DDBJ databases">
        <authorList>
            <person name="de Groot N.N."/>
        </authorList>
    </citation>
    <scope>NUCLEOTIDE SEQUENCE [LARGE SCALE GENOMIC DNA]</scope>
    <source>
        <strain evidence="2 3">DSM 2784</strain>
    </source>
</reference>
<keyword evidence="1" id="KW-0802">TPR repeat</keyword>
<dbReference type="SMART" id="SM00028">
    <property type="entry name" value="TPR"/>
    <property type="match status" value="3"/>
</dbReference>
<dbReference type="Proteomes" id="UP000199208">
    <property type="component" value="Unassembled WGS sequence"/>
</dbReference>
<dbReference type="AlphaFoldDB" id="A0A1G5RX49"/>
<dbReference type="Pfam" id="PF13424">
    <property type="entry name" value="TPR_12"/>
    <property type="match status" value="1"/>
</dbReference>
<dbReference type="RefSeq" id="WP_092590100.1">
    <property type="nucleotide sequence ID" value="NZ_FMWL01000005.1"/>
</dbReference>
<gene>
    <name evidence="2" type="ORF">SAMN03080599_01310</name>
</gene>
<dbReference type="InterPro" id="IPR011990">
    <property type="entry name" value="TPR-like_helical_dom_sf"/>
</dbReference>
<organism evidence="2 3">
    <name type="scientific">Acidaminobacter hydrogenoformans DSM 2784</name>
    <dbReference type="NCBI Taxonomy" id="1120920"/>
    <lineage>
        <taxon>Bacteria</taxon>
        <taxon>Bacillati</taxon>
        <taxon>Bacillota</taxon>
        <taxon>Clostridia</taxon>
        <taxon>Peptostreptococcales</taxon>
        <taxon>Acidaminobacteraceae</taxon>
        <taxon>Acidaminobacter</taxon>
    </lineage>
</organism>
<dbReference type="Gene3D" id="1.25.40.10">
    <property type="entry name" value="Tetratricopeptide repeat domain"/>
    <property type="match status" value="1"/>
</dbReference>
<evidence type="ECO:0000313" key="3">
    <source>
        <dbReference type="Proteomes" id="UP000199208"/>
    </source>
</evidence>
<dbReference type="InterPro" id="IPR019734">
    <property type="entry name" value="TPR_rpt"/>
</dbReference>
<proteinExistence type="predicted"/>